<accession>A0AAU7CQL6</accession>
<keyword evidence="5 10" id="KW-0812">Transmembrane</keyword>
<proteinExistence type="inferred from homology"/>
<organism evidence="12">
    <name type="scientific">Singulisphaera sp. Ch08</name>
    <dbReference type="NCBI Taxonomy" id="3120278"/>
    <lineage>
        <taxon>Bacteria</taxon>
        <taxon>Pseudomonadati</taxon>
        <taxon>Planctomycetota</taxon>
        <taxon>Planctomycetia</taxon>
        <taxon>Isosphaerales</taxon>
        <taxon>Isosphaeraceae</taxon>
        <taxon>Singulisphaera</taxon>
    </lineage>
</organism>
<dbReference type="InterPro" id="IPR001905">
    <property type="entry name" value="Ammonium_transpt"/>
</dbReference>
<dbReference type="PANTHER" id="PTHR43029">
    <property type="entry name" value="AMMONIUM TRANSPORTER MEP2"/>
    <property type="match status" value="1"/>
</dbReference>
<feature type="transmembrane region" description="Helical" evidence="10">
    <location>
        <begin position="405"/>
        <end position="425"/>
    </location>
</feature>
<dbReference type="InterPro" id="IPR024041">
    <property type="entry name" value="NH4_transpt_AmtB-like_dom"/>
</dbReference>
<comment type="similarity">
    <text evidence="2 10">Belongs to the ammonia transporter channel (TC 1.A.11.2) family.</text>
</comment>
<protein>
    <recommendedName>
        <fullName evidence="9 10">Ammonium transporter</fullName>
    </recommendedName>
</protein>
<dbReference type="AlphaFoldDB" id="A0AAU7CQL6"/>
<sequence>MSIPTSAGTSTMTKGQRAFVAGALSALGLLGLPVWANAEEAASAAVPEINGADTAFVMVCAALVMLMTPGLGLFYAGMVRRKNVLATFQQSFVLLGVVALQWVLFGYSLAFSPDVYHGLIGGLDYVGLKDVGFAPNPAYAATIPHQLFMVFQLMFAVITPALISGAFAERMKFSAYILFTLLWATFVYDPVCHWVWSPNGWIKGLGALDFAGGLVVHIISGIAALCCVLVMGKRKGLGSEDMHPHNLTMTALGTGLLWFGWFGFNAGSALAANSSAVAAFVNTNIAAAAATVSWSLIEYLHKGKATVLGTCTGAVAGLVAITPAAGFVTPLGAMIIGLLVCGVCYGAILMKSKLGYDDSLDVFGVHGVGGIFGAVAVGLLAKAGISANPAGLFYGNPSLLTSQVLSVAAAATYSFIVTFGILKLVDALVGLRVTEEEEEVGLDLTQHGERGYIMGAGEFLGGLPDQVHPAVTLKKSAPVEYSVTV</sequence>
<evidence type="ECO:0000256" key="6">
    <source>
        <dbReference type="ARBA" id="ARBA00022989"/>
    </source>
</evidence>
<dbReference type="PANTHER" id="PTHR43029:SF10">
    <property type="entry name" value="AMMONIUM TRANSPORTER MEP2"/>
    <property type="match status" value="1"/>
</dbReference>
<dbReference type="InterPro" id="IPR029020">
    <property type="entry name" value="Ammonium/urea_transptr"/>
</dbReference>
<dbReference type="NCBIfam" id="TIGR00836">
    <property type="entry name" value="amt"/>
    <property type="match status" value="1"/>
</dbReference>
<dbReference type="FunFam" id="1.10.3430.10:FF:000007">
    <property type="entry name" value="Ammonium transporter"/>
    <property type="match status" value="1"/>
</dbReference>
<keyword evidence="3 10" id="KW-0813">Transport</keyword>
<gene>
    <name evidence="12" type="ORF">V5E97_15040</name>
</gene>
<evidence type="ECO:0000259" key="11">
    <source>
        <dbReference type="Pfam" id="PF00909"/>
    </source>
</evidence>
<evidence type="ECO:0000256" key="8">
    <source>
        <dbReference type="ARBA" id="ARBA00023177"/>
    </source>
</evidence>
<dbReference type="Pfam" id="PF00909">
    <property type="entry name" value="Ammonium_transp"/>
    <property type="match status" value="1"/>
</dbReference>
<dbReference type="RefSeq" id="WP_406700143.1">
    <property type="nucleotide sequence ID" value="NZ_CP155447.1"/>
</dbReference>
<feature type="transmembrane region" description="Helical" evidence="10">
    <location>
        <begin position="147"/>
        <end position="168"/>
    </location>
</feature>
<evidence type="ECO:0000256" key="2">
    <source>
        <dbReference type="ARBA" id="ARBA00005887"/>
    </source>
</evidence>
<dbReference type="PROSITE" id="PS01219">
    <property type="entry name" value="AMMONIUM_TRANSP"/>
    <property type="match status" value="1"/>
</dbReference>
<keyword evidence="7 10" id="KW-0472">Membrane</keyword>
<dbReference type="SUPFAM" id="SSF111352">
    <property type="entry name" value="Ammonium transporter"/>
    <property type="match status" value="1"/>
</dbReference>
<comment type="subcellular location">
    <subcellularLocation>
        <location evidence="1 10">Cell membrane</location>
        <topology evidence="1 10">Multi-pass membrane protein</topology>
    </subcellularLocation>
</comment>
<keyword evidence="6 10" id="KW-1133">Transmembrane helix</keyword>
<dbReference type="EMBL" id="CP155447">
    <property type="protein sequence ID" value="XBH07303.1"/>
    <property type="molecule type" value="Genomic_DNA"/>
</dbReference>
<feature type="transmembrane region" description="Helical" evidence="10">
    <location>
        <begin position="306"/>
        <end position="325"/>
    </location>
</feature>
<feature type="transmembrane region" description="Helical" evidence="10">
    <location>
        <begin position="175"/>
        <end position="196"/>
    </location>
</feature>
<evidence type="ECO:0000256" key="4">
    <source>
        <dbReference type="ARBA" id="ARBA00022475"/>
    </source>
</evidence>
<feature type="transmembrane region" description="Helical" evidence="10">
    <location>
        <begin position="362"/>
        <end position="385"/>
    </location>
</feature>
<keyword evidence="4" id="KW-1003">Cell membrane</keyword>
<name>A0AAU7CQL6_9BACT</name>
<evidence type="ECO:0000313" key="12">
    <source>
        <dbReference type="EMBL" id="XBH07303.1"/>
    </source>
</evidence>
<feature type="transmembrane region" description="Helical" evidence="10">
    <location>
        <begin position="54"/>
        <end position="79"/>
    </location>
</feature>
<feature type="domain" description="Ammonium transporter AmtB-like" evidence="11">
    <location>
        <begin position="55"/>
        <end position="452"/>
    </location>
</feature>
<dbReference type="Gene3D" id="1.10.3430.10">
    <property type="entry name" value="Ammonium transporter AmtB like domains"/>
    <property type="match status" value="1"/>
</dbReference>
<evidence type="ECO:0000256" key="3">
    <source>
        <dbReference type="ARBA" id="ARBA00022448"/>
    </source>
</evidence>
<evidence type="ECO:0000256" key="5">
    <source>
        <dbReference type="ARBA" id="ARBA00022692"/>
    </source>
</evidence>
<evidence type="ECO:0000256" key="10">
    <source>
        <dbReference type="RuleBase" id="RU362002"/>
    </source>
</evidence>
<evidence type="ECO:0000256" key="9">
    <source>
        <dbReference type="ARBA" id="ARBA00050025"/>
    </source>
</evidence>
<dbReference type="GO" id="GO:0005886">
    <property type="term" value="C:plasma membrane"/>
    <property type="evidence" value="ECO:0007669"/>
    <property type="project" value="UniProtKB-SubCell"/>
</dbReference>
<dbReference type="GO" id="GO:0008519">
    <property type="term" value="F:ammonium channel activity"/>
    <property type="evidence" value="ECO:0007669"/>
    <property type="project" value="InterPro"/>
</dbReference>
<feature type="transmembrane region" description="Helical" evidence="10">
    <location>
        <begin position="208"/>
        <end position="232"/>
    </location>
</feature>
<evidence type="ECO:0000256" key="7">
    <source>
        <dbReference type="ARBA" id="ARBA00023136"/>
    </source>
</evidence>
<reference evidence="12" key="1">
    <citation type="submission" date="2024-05" db="EMBL/GenBank/DDBJ databases">
        <title>Planctomycetes of the genus Singulisphaera possess chitinolytic capabilities.</title>
        <authorList>
            <person name="Ivanova A."/>
        </authorList>
    </citation>
    <scope>NUCLEOTIDE SEQUENCE</scope>
    <source>
        <strain evidence="12">Ch08T</strain>
    </source>
</reference>
<feature type="transmembrane region" description="Helical" evidence="10">
    <location>
        <begin position="91"/>
        <end position="110"/>
    </location>
</feature>
<feature type="transmembrane region" description="Helical" evidence="10">
    <location>
        <begin position="276"/>
        <end position="297"/>
    </location>
</feature>
<evidence type="ECO:0000256" key="1">
    <source>
        <dbReference type="ARBA" id="ARBA00004651"/>
    </source>
</evidence>
<keyword evidence="8 10" id="KW-0924">Ammonia transport</keyword>
<feature type="transmembrane region" description="Helical" evidence="10">
    <location>
        <begin position="244"/>
        <end position="264"/>
    </location>
</feature>
<dbReference type="InterPro" id="IPR018047">
    <property type="entry name" value="Ammonium_transpt_CS"/>
</dbReference>
<feature type="transmembrane region" description="Helical" evidence="10">
    <location>
        <begin position="331"/>
        <end position="350"/>
    </location>
</feature>